<evidence type="ECO:0000313" key="1">
    <source>
        <dbReference type="EMBL" id="SVB88401.1"/>
    </source>
</evidence>
<dbReference type="AlphaFoldDB" id="A0A382HPJ4"/>
<protein>
    <submittedName>
        <fullName evidence="1">Uncharacterized protein</fullName>
    </submittedName>
</protein>
<sequence length="62" mass="7580">MKRLWAELHLRHICPSCPMQKQASRDINGEGVCYWNTEWSKGNYDIPMVMGRWWNLKDRKWK</sequence>
<name>A0A382HPJ4_9ZZZZ</name>
<organism evidence="1">
    <name type="scientific">marine metagenome</name>
    <dbReference type="NCBI Taxonomy" id="408172"/>
    <lineage>
        <taxon>unclassified sequences</taxon>
        <taxon>metagenomes</taxon>
        <taxon>ecological metagenomes</taxon>
    </lineage>
</organism>
<dbReference type="EMBL" id="UINC01062113">
    <property type="protein sequence ID" value="SVB88401.1"/>
    <property type="molecule type" value="Genomic_DNA"/>
</dbReference>
<accession>A0A382HPJ4</accession>
<reference evidence="1" key="1">
    <citation type="submission" date="2018-05" db="EMBL/GenBank/DDBJ databases">
        <authorList>
            <person name="Lanie J.A."/>
            <person name="Ng W.-L."/>
            <person name="Kazmierczak K.M."/>
            <person name="Andrzejewski T.M."/>
            <person name="Davidsen T.M."/>
            <person name="Wayne K.J."/>
            <person name="Tettelin H."/>
            <person name="Glass J.I."/>
            <person name="Rusch D."/>
            <person name="Podicherti R."/>
            <person name="Tsui H.-C.T."/>
            <person name="Winkler M.E."/>
        </authorList>
    </citation>
    <scope>NUCLEOTIDE SEQUENCE</scope>
</reference>
<gene>
    <name evidence="1" type="ORF">METZ01_LOCUS241255</name>
</gene>
<proteinExistence type="predicted"/>